<keyword evidence="1" id="KW-0812">Transmembrane</keyword>
<dbReference type="EMBL" id="CM004481">
    <property type="protein sequence ID" value="OCT65912.1"/>
    <property type="molecule type" value="Genomic_DNA"/>
</dbReference>
<feature type="transmembrane region" description="Helical" evidence="1">
    <location>
        <begin position="31"/>
        <end position="51"/>
    </location>
</feature>
<protein>
    <submittedName>
        <fullName evidence="2">Uncharacterized protein</fullName>
    </submittedName>
</protein>
<reference evidence="3" key="1">
    <citation type="journal article" date="2016" name="Nature">
        <title>Genome evolution in the allotetraploid frog Xenopus laevis.</title>
        <authorList>
            <person name="Session A.M."/>
            <person name="Uno Y."/>
            <person name="Kwon T."/>
            <person name="Chapman J.A."/>
            <person name="Toyoda A."/>
            <person name="Takahashi S."/>
            <person name="Fukui A."/>
            <person name="Hikosaka A."/>
            <person name="Suzuki A."/>
            <person name="Kondo M."/>
            <person name="van Heeringen S.J."/>
            <person name="Quigley I."/>
            <person name="Heinz S."/>
            <person name="Ogino H."/>
            <person name="Ochi H."/>
            <person name="Hellsten U."/>
            <person name="Lyons J.B."/>
            <person name="Simakov O."/>
            <person name="Putnam N."/>
            <person name="Stites J."/>
            <person name="Kuroki Y."/>
            <person name="Tanaka T."/>
            <person name="Michiue T."/>
            <person name="Watanabe M."/>
            <person name="Bogdanovic O."/>
            <person name="Lister R."/>
            <person name="Georgiou G."/>
            <person name="Paranjpe S.S."/>
            <person name="van Kruijsbergen I."/>
            <person name="Shu S."/>
            <person name="Carlson J."/>
            <person name="Kinoshita T."/>
            <person name="Ohta Y."/>
            <person name="Mawaribuchi S."/>
            <person name="Jenkins J."/>
            <person name="Grimwood J."/>
            <person name="Schmutz J."/>
            <person name="Mitros T."/>
            <person name="Mozaffari S.V."/>
            <person name="Suzuki Y."/>
            <person name="Haramoto Y."/>
            <person name="Yamamoto T.S."/>
            <person name="Takagi C."/>
            <person name="Heald R."/>
            <person name="Miller K."/>
            <person name="Haudenschild C."/>
            <person name="Kitzman J."/>
            <person name="Nakayama T."/>
            <person name="Izutsu Y."/>
            <person name="Robert J."/>
            <person name="Fortriede J."/>
            <person name="Burns K."/>
            <person name="Lotay V."/>
            <person name="Karimi K."/>
            <person name="Yasuoka Y."/>
            <person name="Dichmann D.S."/>
            <person name="Flajnik M.F."/>
            <person name="Houston D.W."/>
            <person name="Shendure J."/>
            <person name="DuPasquier L."/>
            <person name="Vize P.D."/>
            <person name="Zorn A.M."/>
            <person name="Ito M."/>
            <person name="Marcotte E.M."/>
            <person name="Wallingford J.B."/>
            <person name="Ito Y."/>
            <person name="Asashima M."/>
            <person name="Ueno N."/>
            <person name="Matsuda Y."/>
            <person name="Veenstra G.J."/>
            <person name="Fujiyama A."/>
            <person name="Harland R.M."/>
            <person name="Taira M."/>
            <person name="Rokhsar D.S."/>
        </authorList>
    </citation>
    <scope>NUCLEOTIDE SEQUENCE [LARGE SCALE GENOMIC DNA]</scope>
    <source>
        <strain evidence="3">J</strain>
    </source>
</reference>
<dbReference type="Proteomes" id="UP000694892">
    <property type="component" value="Chromosome 8S"/>
</dbReference>
<proteinExistence type="predicted"/>
<keyword evidence="1" id="KW-0472">Membrane</keyword>
<keyword evidence="1" id="KW-1133">Transmembrane helix</keyword>
<gene>
    <name evidence="2" type="ORF">XELAEV_18042165mg</name>
</gene>
<dbReference type="AlphaFoldDB" id="A0A974H5U5"/>
<accession>A0A974H5U5</accession>
<name>A0A974H5U5_XENLA</name>
<sequence>MPEHIQSMTYVLSPTFIDINELLLLVLPFKLFPLCFLLCNLCSFHLLLHLSPLNNVRKLLRSPKNSSTLTALVSKVR</sequence>
<organism evidence="2 3">
    <name type="scientific">Xenopus laevis</name>
    <name type="common">African clawed frog</name>
    <dbReference type="NCBI Taxonomy" id="8355"/>
    <lineage>
        <taxon>Eukaryota</taxon>
        <taxon>Metazoa</taxon>
        <taxon>Chordata</taxon>
        <taxon>Craniata</taxon>
        <taxon>Vertebrata</taxon>
        <taxon>Euteleostomi</taxon>
        <taxon>Amphibia</taxon>
        <taxon>Batrachia</taxon>
        <taxon>Anura</taxon>
        <taxon>Pipoidea</taxon>
        <taxon>Pipidae</taxon>
        <taxon>Xenopodinae</taxon>
        <taxon>Xenopus</taxon>
        <taxon>Xenopus</taxon>
    </lineage>
</organism>
<evidence type="ECO:0000313" key="3">
    <source>
        <dbReference type="Proteomes" id="UP000694892"/>
    </source>
</evidence>
<evidence type="ECO:0000256" key="1">
    <source>
        <dbReference type="SAM" id="Phobius"/>
    </source>
</evidence>
<evidence type="ECO:0000313" key="2">
    <source>
        <dbReference type="EMBL" id="OCT65912.1"/>
    </source>
</evidence>